<dbReference type="Pfam" id="PF09754">
    <property type="entry name" value="PAC2"/>
    <property type="match status" value="1"/>
</dbReference>
<keyword evidence="2" id="KW-1185">Reference proteome</keyword>
<sequence>MPDPAELYEIVGDWEPPAGTDADGGLVLMHALDGFLDAGSAAQLAANHLVETLDGTVVARFDIDLLHDYRARRPPMVFVEDHYESYTAPQLELHALKDSTGVPFLLLTGPEPDVMWERFTTAVGQLADRFGVRLVIGMGGVPMTVPHTRPTTLTTHGTRPDLVRRPNVWRGNLRIPGSASALLELRLGERGKDAIGFVAHVPHYLASVEFPQASAALLDAVAEETGLLLPVGSLHQAGVTRLREIDAQLADDPQAVGVVKALEEQYDSFVANRQQGELGGELDENVPSGEELGAELERFLAQLERGEDDGR</sequence>
<dbReference type="GO" id="GO:0000502">
    <property type="term" value="C:proteasome complex"/>
    <property type="evidence" value="ECO:0007669"/>
    <property type="project" value="UniProtKB-KW"/>
</dbReference>
<protein>
    <submittedName>
        <fullName evidence="1">Proteasome assembly chaperone (PAC2) family protein</fullName>
    </submittedName>
</protein>
<evidence type="ECO:0000313" key="1">
    <source>
        <dbReference type="EMBL" id="SHN41962.1"/>
    </source>
</evidence>
<dbReference type="SUPFAM" id="SSF159659">
    <property type="entry name" value="Cgl1923-like"/>
    <property type="match status" value="1"/>
</dbReference>
<dbReference type="OrthoDB" id="3733464at2"/>
<keyword evidence="1" id="KW-0647">Proteasome</keyword>
<accession>A0A1M7R736</accession>
<evidence type="ECO:0000313" key="2">
    <source>
        <dbReference type="Proteomes" id="UP000184440"/>
    </source>
</evidence>
<dbReference type="InterPro" id="IPR038389">
    <property type="entry name" value="PSMG2_sf"/>
</dbReference>
<dbReference type="InterPro" id="IPR008492">
    <property type="entry name" value="Rv2714-like"/>
</dbReference>
<name>A0A1M7R736_9ACTN</name>
<dbReference type="InterPro" id="IPR019151">
    <property type="entry name" value="Proteasome_assmbl_chaperone_2"/>
</dbReference>
<dbReference type="Gene3D" id="1.10.287.100">
    <property type="match status" value="1"/>
</dbReference>
<dbReference type="Gene3D" id="3.40.50.10900">
    <property type="entry name" value="PAC-like subunit"/>
    <property type="match status" value="1"/>
</dbReference>
<organism evidence="1 2">
    <name type="scientific">Cryptosporangium aurantiacum</name>
    <dbReference type="NCBI Taxonomy" id="134849"/>
    <lineage>
        <taxon>Bacteria</taxon>
        <taxon>Bacillati</taxon>
        <taxon>Actinomycetota</taxon>
        <taxon>Actinomycetes</taxon>
        <taxon>Cryptosporangiales</taxon>
        <taxon>Cryptosporangiaceae</taxon>
        <taxon>Cryptosporangium</taxon>
    </lineage>
</organism>
<dbReference type="Proteomes" id="UP000184440">
    <property type="component" value="Unassembled WGS sequence"/>
</dbReference>
<dbReference type="PIRSF" id="PIRSF028754">
    <property type="entry name" value="UCP028754"/>
    <property type="match status" value="1"/>
</dbReference>
<dbReference type="EMBL" id="FRCS01000008">
    <property type="protein sequence ID" value="SHN41962.1"/>
    <property type="molecule type" value="Genomic_DNA"/>
</dbReference>
<dbReference type="AlphaFoldDB" id="A0A1M7R736"/>
<dbReference type="RefSeq" id="WP_073260302.1">
    <property type="nucleotide sequence ID" value="NZ_FRCS01000008.1"/>
</dbReference>
<proteinExistence type="predicted"/>
<reference evidence="1 2" key="1">
    <citation type="submission" date="2016-11" db="EMBL/GenBank/DDBJ databases">
        <authorList>
            <person name="Jaros S."/>
            <person name="Januszkiewicz K."/>
            <person name="Wedrychowicz H."/>
        </authorList>
    </citation>
    <scope>NUCLEOTIDE SEQUENCE [LARGE SCALE GENOMIC DNA]</scope>
    <source>
        <strain evidence="1 2">DSM 46144</strain>
    </source>
</reference>
<dbReference type="STRING" id="134849.SAMN05443668_10834"/>
<gene>
    <name evidence="1" type="ORF">SAMN05443668_10834</name>
</gene>